<protein>
    <recommendedName>
        <fullName evidence="2">PCI domain-containing protein</fullName>
    </recommendedName>
</protein>
<dbReference type="Gene3D" id="1.10.10.10">
    <property type="entry name" value="Winged helix-like DNA-binding domain superfamily/Winged helix DNA-binding domain"/>
    <property type="match status" value="1"/>
</dbReference>
<accession>A0A0H2RUP1</accession>
<dbReference type="EMBL" id="KQ086088">
    <property type="protein sequence ID" value="KLO08521.1"/>
    <property type="molecule type" value="Genomic_DNA"/>
</dbReference>
<name>A0A0H2RUP1_9AGAM</name>
<dbReference type="InterPro" id="IPR036388">
    <property type="entry name" value="WH-like_DNA-bd_sf"/>
</dbReference>
<dbReference type="PANTHER" id="PTHR12732">
    <property type="entry name" value="UNCHARACTERIZED PROTEASOME COMPONENT REGION PCI-CONTAINING"/>
    <property type="match status" value="1"/>
</dbReference>
<dbReference type="AlphaFoldDB" id="A0A0H2RUP1"/>
<dbReference type="GO" id="GO:0006368">
    <property type="term" value="P:transcription elongation by RNA polymerase II"/>
    <property type="evidence" value="ECO:0007669"/>
    <property type="project" value="TreeGrafter"/>
</dbReference>
<dbReference type="Proteomes" id="UP000053477">
    <property type="component" value="Unassembled WGS sequence"/>
</dbReference>
<organism evidence="3 4">
    <name type="scientific">Schizopora paradoxa</name>
    <dbReference type="NCBI Taxonomy" id="27342"/>
    <lineage>
        <taxon>Eukaryota</taxon>
        <taxon>Fungi</taxon>
        <taxon>Dikarya</taxon>
        <taxon>Basidiomycota</taxon>
        <taxon>Agaricomycotina</taxon>
        <taxon>Agaricomycetes</taxon>
        <taxon>Hymenochaetales</taxon>
        <taxon>Schizoporaceae</taxon>
        <taxon>Schizopora</taxon>
    </lineage>
</organism>
<evidence type="ECO:0000259" key="2">
    <source>
        <dbReference type="PROSITE" id="PS50250"/>
    </source>
</evidence>
<dbReference type="OrthoDB" id="10252687at2759"/>
<evidence type="ECO:0000313" key="3">
    <source>
        <dbReference type="EMBL" id="KLO08521.1"/>
    </source>
</evidence>
<proteinExistence type="inferred from homology"/>
<dbReference type="PROSITE" id="PS50250">
    <property type="entry name" value="PCI"/>
    <property type="match status" value="1"/>
</dbReference>
<dbReference type="PANTHER" id="PTHR12732:SF0">
    <property type="entry name" value="PCI DOMAIN-CONTAINING PROTEIN 2"/>
    <property type="match status" value="1"/>
</dbReference>
<dbReference type="GO" id="GO:0003723">
    <property type="term" value="F:RNA binding"/>
    <property type="evidence" value="ECO:0007669"/>
    <property type="project" value="InterPro"/>
</dbReference>
<dbReference type="FunCoup" id="A0A0H2RUP1">
    <property type="interactions" value="538"/>
</dbReference>
<evidence type="ECO:0000313" key="4">
    <source>
        <dbReference type="Proteomes" id="UP000053477"/>
    </source>
</evidence>
<dbReference type="Pfam" id="PF01399">
    <property type="entry name" value="PCI"/>
    <property type="match status" value="1"/>
</dbReference>
<feature type="domain" description="PCI" evidence="2">
    <location>
        <begin position="208"/>
        <end position="391"/>
    </location>
</feature>
<dbReference type="InterPro" id="IPR000717">
    <property type="entry name" value="PCI_dom"/>
</dbReference>
<comment type="similarity">
    <text evidence="1">Belongs to the CSN12 family.</text>
</comment>
<dbReference type="GO" id="GO:0003690">
    <property type="term" value="F:double-stranded DNA binding"/>
    <property type="evidence" value="ECO:0007669"/>
    <property type="project" value="InterPro"/>
</dbReference>
<dbReference type="GO" id="GO:0070390">
    <property type="term" value="C:transcription export complex 2"/>
    <property type="evidence" value="ECO:0007669"/>
    <property type="project" value="TreeGrafter"/>
</dbReference>
<dbReference type="InterPro" id="IPR045114">
    <property type="entry name" value="Csn12-like"/>
</dbReference>
<dbReference type="GO" id="GO:0016973">
    <property type="term" value="P:poly(A)+ mRNA export from nucleus"/>
    <property type="evidence" value="ECO:0007669"/>
    <property type="project" value="TreeGrafter"/>
</dbReference>
<sequence length="404" mass="46652">MVVRLADYLVMLAEAIGDRQGPHLAYLLRPTSSHAKDLIKEFRNPSKESLAGYEGYIESPWDEIAISYVLVINSVARNDPVHAFKEQSQLVHAFHRFFTTDTGWTLPALFAICRDLRDIAHDADVSTQKTDCMEEAARILSKLFTSCVTDRTSPVAESRKWGVYYVVGLIMKCYFRVKRIALSRSILRALEANPDIPPLSSYPRAHQVTHRYYIGAINFLNEDFEKAEQELTLAFYNCHVEAQANRQRILAYLIPLRILRGHLPSQELLDRFPDLKEVYGPFVEAIRKADIKAYDVALYEWEKKLLELNVWLVFERARELVMRGLFRRVWVLSEKGTRIPIHMFHCALRVVGMRLDVEEVECFVANMIYKGLIKGYISHERQMVVLAQNGAFPRVADRKNPYVV</sequence>
<reference evidence="3 4" key="1">
    <citation type="submission" date="2015-04" db="EMBL/GenBank/DDBJ databases">
        <title>Complete genome sequence of Schizopora paradoxa KUC8140, a cosmopolitan wood degrader in East Asia.</title>
        <authorList>
            <consortium name="DOE Joint Genome Institute"/>
            <person name="Min B."/>
            <person name="Park H."/>
            <person name="Jang Y."/>
            <person name="Kim J.-J."/>
            <person name="Kim K.H."/>
            <person name="Pangilinan J."/>
            <person name="Lipzen A."/>
            <person name="Riley R."/>
            <person name="Grigoriev I.V."/>
            <person name="Spatafora J.W."/>
            <person name="Choi I.-G."/>
        </authorList>
    </citation>
    <scope>NUCLEOTIDE SEQUENCE [LARGE SCALE GENOMIC DNA]</scope>
    <source>
        <strain evidence="3 4">KUC8140</strain>
    </source>
</reference>
<keyword evidence="4" id="KW-1185">Reference proteome</keyword>
<dbReference type="GO" id="GO:0000973">
    <property type="term" value="P:post-transcriptional tethering of RNA polymerase II gene DNA at nuclear periphery"/>
    <property type="evidence" value="ECO:0007669"/>
    <property type="project" value="TreeGrafter"/>
</dbReference>
<evidence type="ECO:0000256" key="1">
    <source>
        <dbReference type="ARBA" id="ARBA00025771"/>
    </source>
</evidence>
<gene>
    <name evidence="3" type="ORF">SCHPADRAFT_944386</name>
</gene>
<dbReference type="InParanoid" id="A0A0H2RUP1"/>
<dbReference type="STRING" id="27342.A0A0H2RUP1"/>
<dbReference type="SMART" id="SM00753">
    <property type="entry name" value="PAM"/>
    <property type="match status" value="1"/>
</dbReference>